<dbReference type="Proteomes" id="UP000094285">
    <property type="component" value="Unassembled WGS sequence"/>
</dbReference>
<dbReference type="FunFam" id="3.30.310.130:FF:000008">
    <property type="entry name" value="Ubiquitin-like-specific protease 1"/>
    <property type="match status" value="1"/>
</dbReference>
<dbReference type="InterPro" id="IPR003653">
    <property type="entry name" value="Peptidase_C48_C"/>
</dbReference>
<dbReference type="PANTHER" id="PTHR12606">
    <property type="entry name" value="SENTRIN/SUMO-SPECIFIC PROTEASE"/>
    <property type="match status" value="1"/>
</dbReference>
<feature type="domain" description="Ubiquitin-like protease family profile" evidence="5">
    <location>
        <begin position="214"/>
        <end position="372"/>
    </location>
</feature>
<reference evidence="7" key="1">
    <citation type="submission" date="2016-05" db="EMBL/GenBank/DDBJ databases">
        <title>Comparative genomics of biotechnologically important yeasts.</title>
        <authorList>
            <consortium name="DOE Joint Genome Institute"/>
            <person name="Riley R."/>
            <person name="Haridas S."/>
            <person name="Wolfe K.H."/>
            <person name="Lopes M.R."/>
            <person name="Hittinger C.T."/>
            <person name="Goker M."/>
            <person name="Salamov A."/>
            <person name="Wisecaver J."/>
            <person name="Long T.M."/>
            <person name="Aerts A.L."/>
            <person name="Barry K."/>
            <person name="Choi C."/>
            <person name="Clum A."/>
            <person name="Coughlan A.Y."/>
            <person name="Deshpande S."/>
            <person name="Douglass A.P."/>
            <person name="Hanson S.J."/>
            <person name="Klenk H.-P."/>
            <person name="Labutti K."/>
            <person name="Lapidus A."/>
            <person name="Lindquist E."/>
            <person name="Lipzen A."/>
            <person name="Meier-Kolthoff J.P."/>
            <person name="Ohm R.A."/>
            <person name="Otillar R.P."/>
            <person name="Pangilinan J."/>
            <person name="Peng Y."/>
            <person name="Rokas A."/>
            <person name="Rosa C.A."/>
            <person name="Scheuner C."/>
            <person name="Sibirny A.A."/>
            <person name="Slot J.C."/>
            <person name="Stielow J.B."/>
            <person name="Sun H."/>
            <person name="Kurtzman C.P."/>
            <person name="Blackwell M."/>
            <person name="Grigoriev I.V."/>
            <person name="Jeffries T.W."/>
        </authorList>
    </citation>
    <scope>NUCLEOTIDE SEQUENCE [LARGE SCALE GENOMIC DNA]</scope>
    <source>
        <strain evidence="7">NRRL Y-17324</strain>
    </source>
</reference>
<dbReference type="PROSITE" id="PS50600">
    <property type="entry name" value="ULP_PROTEASE"/>
    <property type="match status" value="1"/>
</dbReference>
<evidence type="ECO:0000259" key="5">
    <source>
        <dbReference type="PROSITE" id="PS50600"/>
    </source>
</evidence>
<accession>A0A1E4SKF5</accession>
<dbReference type="GeneID" id="30982619"/>
<sequence length="403" mass="46598">SDSDLEIIAVNQLGKVTNDYHILHHHYATPNPINNSILVDDPSNRNTLRSLVTKRIQEYSHNSTPSNYQYGTDFLISKTFLQKSNYQDHYRPVRPQHDEDAEEEAEDYDDLLNLTIHETPTKKYHQSILNYYVPSKPISSTNYSILDSLISNFFIDKQASSQYEKSHLKTQDAVTKNRIQSLSKITPLDNSQLSQVMNIWNSRINKQLFSIFQIDVFVDDLKTLRDGKWLNDNIIDLYLNLITDSTPKTYAWTTHFFTTLQDKGYQGVARWAKRRKLNVYEKDIILVPINIMNTHWALAVINNVEQKIEYLDSLSSNGNINAIKLLSNYMSLEADRLGKPKIQYQLFPSVKTPQQANGYDCGVFTCTAARYVAEKSALTYSQSDMKVIRRIMAYEILTKKLIE</sequence>
<evidence type="ECO:0000256" key="2">
    <source>
        <dbReference type="ARBA" id="ARBA00022670"/>
    </source>
</evidence>
<dbReference type="GO" id="GO:0016929">
    <property type="term" value="F:deSUMOylase activity"/>
    <property type="evidence" value="ECO:0007669"/>
    <property type="project" value="TreeGrafter"/>
</dbReference>
<protein>
    <submittedName>
        <fullName evidence="6">Cysteine proteinase</fullName>
    </submittedName>
</protein>
<keyword evidence="3" id="KW-0378">Hydrolase</keyword>
<evidence type="ECO:0000256" key="3">
    <source>
        <dbReference type="ARBA" id="ARBA00022801"/>
    </source>
</evidence>
<dbReference type="Pfam" id="PF02902">
    <property type="entry name" value="Peptidase_C48"/>
    <property type="match status" value="1"/>
</dbReference>
<keyword evidence="2" id="KW-0645">Protease</keyword>
<dbReference type="InterPro" id="IPR038765">
    <property type="entry name" value="Papain-like_cys_pep_sf"/>
</dbReference>
<dbReference type="Gene3D" id="3.30.310.130">
    <property type="entry name" value="Ubiquitin-related"/>
    <property type="match status" value="1"/>
</dbReference>
<dbReference type="RefSeq" id="XP_020065039.1">
    <property type="nucleotide sequence ID" value="XM_020208482.1"/>
</dbReference>
<name>A0A1E4SKF5_9ASCO</name>
<dbReference type="STRING" id="984487.A0A1E4SKF5"/>
<dbReference type="GO" id="GO:0006508">
    <property type="term" value="P:proteolysis"/>
    <property type="evidence" value="ECO:0007669"/>
    <property type="project" value="UniProtKB-KW"/>
</dbReference>
<dbReference type="OrthoDB" id="1939479at2759"/>
<evidence type="ECO:0000313" key="6">
    <source>
        <dbReference type="EMBL" id="ODV79917.1"/>
    </source>
</evidence>
<dbReference type="EMBL" id="KV453911">
    <property type="protein sequence ID" value="ODV79917.1"/>
    <property type="molecule type" value="Genomic_DNA"/>
</dbReference>
<keyword evidence="7" id="KW-1185">Reference proteome</keyword>
<dbReference type="Gene3D" id="1.10.418.20">
    <property type="match status" value="1"/>
</dbReference>
<evidence type="ECO:0000256" key="4">
    <source>
        <dbReference type="ARBA" id="ARBA00022807"/>
    </source>
</evidence>
<evidence type="ECO:0000313" key="7">
    <source>
        <dbReference type="Proteomes" id="UP000094285"/>
    </source>
</evidence>
<dbReference type="AlphaFoldDB" id="A0A1E4SKF5"/>
<dbReference type="GO" id="GO:0005634">
    <property type="term" value="C:nucleus"/>
    <property type="evidence" value="ECO:0007669"/>
    <property type="project" value="TreeGrafter"/>
</dbReference>
<feature type="non-terminal residue" evidence="6">
    <location>
        <position position="1"/>
    </location>
</feature>
<gene>
    <name evidence="6" type="ORF">CANTADRAFT_32849</name>
</gene>
<proteinExistence type="inferred from homology"/>
<dbReference type="PANTHER" id="PTHR12606:SF141">
    <property type="entry name" value="GH15225P-RELATED"/>
    <property type="match status" value="1"/>
</dbReference>
<keyword evidence="4" id="KW-0788">Thiol protease</keyword>
<dbReference type="GO" id="GO:0016926">
    <property type="term" value="P:protein desumoylation"/>
    <property type="evidence" value="ECO:0007669"/>
    <property type="project" value="TreeGrafter"/>
</dbReference>
<organism evidence="6 7">
    <name type="scientific">Suhomyces tanzawaensis NRRL Y-17324</name>
    <dbReference type="NCBI Taxonomy" id="984487"/>
    <lineage>
        <taxon>Eukaryota</taxon>
        <taxon>Fungi</taxon>
        <taxon>Dikarya</taxon>
        <taxon>Ascomycota</taxon>
        <taxon>Saccharomycotina</taxon>
        <taxon>Pichiomycetes</taxon>
        <taxon>Debaryomycetaceae</taxon>
        <taxon>Suhomyces</taxon>
    </lineage>
</organism>
<dbReference type="SUPFAM" id="SSF54001">
    <property type="entry name" value="Cysteine proteinases"/>
    <property type="match status" value="1"/>
</dbReference>
<evidence type="ECO:0000256" key="1">
    <source>
        <dbReference type="ARBA" id="ARBA00005234"/>
    </source>
</evidence>
<feature type="non-terminal residue" evidence="6">
    <location>
        <position position="403"/>
    </location>
</feature>
<comment type="similarity">
    <text evidence="1">Belongs to the peptidase C48 family.</text>
</comment>